<evidence type="ECO:0000313" key="3">
    <source>
        <dbReference type="Proteomes" id="UP001275932"/>
    </source>
</evidence>
<reference evidence="2 3" key="1">
    <citation type="submission" date="2022-03" db="EMBL/GenBank/DDBJ databases">
        <title>Novel taxa within the pig intestine.</title>
        <authorList>
            <person name="Wylensek D."/>
            <person name="Bishof K."/>
            <person name="Afrizal A."/>
            <person name="Clavel T."/>
        </authorList>
    </citation>
    <scope>NUCLEOTIDE SEQUENCE [LARGE SCALE GENOMIC DNA]</scope>
    <source>
        <strain evidence="2 3">CLA-KB-P66</strain>
    </source>
</reference>
<sequence length="403" mass="45597">MKYFTALLLFLTPVLAMSDMMVSLLEALTAADKSNKCVLLFYGVNNHEYVSFNSRVRSDKNFGRLAESKLLTVSVGDKGLAMQKLAGRPVKLSNYKKAEKYRENALKKEDKLYALNNAVLNDLKIEKTGIYLIHPKTNCVEPLKFMPFAGESFYISYNSLLIKSGEKLTKPNSKISPIWREDFDGAMKSALKNNKVVLINFAPYYRISNDNTIANYASTHAECVGVFFDRSNEGAFLYDGKFKERHMELLKKYYPDWVQNRLASGIILINPASGMEMEVRGAGVKFERLKNIIRAFQNGRIEYYLHDGAICYGNDWESVKEMAAAKGKKIVVLNAKVLPFLPKGLQDKYILFANSDDAKYEGKKELDSIDVFMTVAHSLQNACIYNPQSCKYKIVSVGDLKNL</sequence>
<keyword evidence="3" id="KW-1185">Reference proteome</keyword>
<name>A0ABU4WI93_9BACT</name>
<comment type="caution">
    <text evidence="2">The sequence shown here is derived from an EMBL/GenBank/DDBJ whole genome shotgun (WGS) entry which is preliminary data.</text>
</comment>
<gene>
    <name evidence="2" type="ORF">MOX91_03335</name>
</gene>
<evidence type="ECO:0000313" key="2">
    <source>
        <dbReference type="EMBL" id="MDX8415212.1"/>
    </source>
</evidence>
<evidence type="ECO:0000256" key="1">
    <source>
        <dbReference type="SAM" id="SignalP"/>
    </source>
</evidence>
<dbReference type="RefSeq" id="WP_370396660.1">
    <property type="nucleotide sequence ID" value="NZ_JALBUT010000003.1"/>
</dbReference>
<organism evidence="2 3">
    <name type="scientific">Intestinicryptomonas porci</name>
    <dbReference type="NCBI Taxonomy" id="2926320"/>
    <lineage>
        <taxon>Bacteria</taxon>
        <taxon>Pseudomonadati</taxon>
        <taxon>Verrucomicrobiota</taxon>
        <taxon>Opitutia</taxon>
        <taxon>Opitutales</taxon>
        <taxon>Intestinicryptomonaceae</taxon>
        <taxon>Intestinicryptomonas</taxon>
    </lineage>
</organism>
<dbReference type="EMBL" id="JALBUT010000003">
    <property type="protein sequence ID" value="MDX8415212.1"/>
    <property type="molecule type" value="Genomic_DNA"/>
</dbReference>
<feature type="signal peptide" evidence="1">
    <location>
        <begin position="1"/>
        <end position="18"/>
    </location>
</feature>
<keyword evidence="1" id="KW-0732">Signal</keyword>
<dbReference type="Proteomes" id="UP001275932">
    <property type="component" value="Unassembled WGS sequence"/>
</dbReference>
<protein>
    <submittedName>
        <fullName evidence="2">Uncharacterized protein</fullName>
    </submittedName>
</protein>
<proteinExistence type="predicted"/>
<feature type="chain" id="PRO_5045253954" evidence="1">
    <location>
        <begin position="19"/>
        <end position="403"/>
    </location>
</feature>
<accession>A0ABU4WI93</accession>